<evidence type="ECO:0000313" key="2">
    <source>
        <dbReference type="Proteomes" id="UP001501676"/>
    </source>
</evidence>
<sequence length="245" mass="25389">MTKYAYPDSGADLPRRCPRADRMPHALRMNARHPLLRYFLDAAEGRFPAADGAVTTVLALADGLECVVAFTGHAVVATALSAAQVAAEKPDGYGGAMAPDFLRALAGPGGDIGVLDVTLVGRGTGGAVALAALTGADDHPRVAYARARRANVRVYGDERGLVTLAEGVAGRPELSIELHPRTTHGRGSGRSLIRAARTLVPRGEPVFAAVSPGNARSLRAFLAAEFVPVGSEVLIRPDRAAGVVG</sequence>
<gene>
    <name evidence="1" type="ORF">GCM10020369_56250</name>
</gene>
<dbReference type="Proteomes" id="UP001501676">
    <property type="component" value="Unassembled WGS sequence"/>
</dbReference>
<name>A0ABP6T639_9ACTN</name>
<evidence type="ECO:0000313" key="1">
    <source>
        <dbReference type="EMBL" id="GAA3392884.1"/>
    </source>
</evidence>
<comment type="caution">
    <text evidence="1">The sequence shown here is derived from an EMBL/GenBank/DDBJ whole genome shotgun (WGS) entry which is preliminary data.</text>
</comment>
<protein>
    <submittedName>
        <fullName evidence="1">GNAT family N-acetyltransferase</fullName>
    </submittedName>
</protein>
<organism evidence="1 2">
    <name type="scientific">Cryptosporangium minutisporangium</name>
    <dbReference type="NCBI Taxonomy" id="113569"/>
    <lineage>
        <taxon>Bacteria</taxon>
        <taxon>Bacillati</taxon>
        <taxon>Actinomycetota</taxon>
        <taxon>Actinomycetes</taxon>
        <taxon>Cryptosporangiales</taxon>
        <taxon>Cryptosporangiaceae</taxon>
        <taxon>Cryptosporangium</taxon>
    </lineage>
</organism>
<keyword evidence="2" id="KW-1185">Reference proteome</keyword>
<dbReference type="EMBL" id="BAAAYN010000040">
    <property type="protein sequence ID" value="GAA3392884.1"/>
    <property type="molecule type" value="Genomic_DNA"/>
</dbReference>
<reference evidence="2" key="1">
    <citation type="journal article" date="2019" name="Int. J. Syst. Evol. Microbiol.">
        <title>The Global Catalogue of Microorganisms (GCM) 10K type strain sequencing project: providing services to taxonomists for standard genome sequencing and annotation.</title>
        <authorList>
            <consortium name="The Broad Institute Genomics Platform"/>
            <consortium name="The Broad Institute Genome Sequencing Center for Infectious Disease"/>
            <person name="Wu L."/>
            <person name="Ma J."/>
        </authorList>
    </citation>
    <scope>NUCLEOTIDE SEQUENCE [LARGE SCALE GENOMIC DNA]</scope>
    <source>
        <strain evidence="2">JCM 9458</strain>
    </source>
</reference>
<proteinExistence type="predicted"/>
<accession>A0ABP6T639</accession>